<protein>
    <submittedName>
        <fullName evidence="2">Alpha/beta hydrolase</fullName>
    </submittedName>
</protein>
<dbReference type="Gene3D" id="3.40.50.1820">
    <property type="entry name" value="alpha/beta hydrolase"/>
    <property type="match status" value="1"/>
</dbReference>
<dbReference type="InterPro" id="IPR000073">
    <property type="entry name" value="AB_hydrolase_1"/>
</dbReference>
<dbReference type="SUPFAM" id="SSF53474">
    <property type="entry name" value="alpha/beta-Hydrolases"/>
    <property type="match status" value="1"/>
</dbReference>
<evidence type="ECO:0000259" key="1">
    <source>
        <dbReference type="Pfam" id="PF00561"/>
    </source>
</evidence>
<dbReference type="EMBL" id="JAFFZM010000037">
    <property type="protein sequence ID" value="MBO8203249.1"/>
    <property type="molecule type" value="Genomic_DNA"/>
</dbReference>
<dbReference type="GeneID" id="96263626"/>
<dbReference type="Pfam" id="PF00561">
    <property type="entry name" value="Abhydrolase_1"/>
    <property type="match status" value="1"/>
</dbReference>
<feature type="domain" description="AB hydrolase-1" evidence="1">
    <location>
        <begin position="32"/>
        <end position="141"/>
    </location>
</feature>
<gene>
    <name evidence="2" type="ORF">JW613_33955</name>
</gene>
<comment type="caution">
    <text evidence="2">The sequence shown here is derived from an EMBL/GenBank/DDBJ whole genome shotgun (WGS) entry which is preliminary data.</text>
</comment>
<dbReference type="PANTHER" id="PTHR43433">
    <property type="entry name" value="HYDROLASE, ALPHA/BETA FOLD FAMILY PROTEIN"/>
    <property type="match status" value="1"/>
</dbReference>
<proteinExistence type="predicted"/>
<keyword evidence="2" id="KW-0378">Hydrolase</keyword>
<keyword evidence="3" id="KW-1185">Reference proteome</keyword>
<dbReference type="PANTHER" id="PTHR43433:SF5">
    <property type="entry name" value="AB HYDROLASE-1 DOMAIN-CONTAINING PROTEIN"/>
    <property type="match status" value="1"/>
</dbReference>
<evidence type="ECO:0000313" key="3">
    <source>
        <dbReference type="Proteomes" id="UP000721954"/>
    </source>
</evidence>
<dbReference type="RefSeq" id="WP_209214848.1">
    <property type="nucleotide sequence ID" value="NZ_JAFFZM010000037.1"/>
</dbReference>
<dbReference type="InterPro" id="IPR050471">
    <property type="entry name" value="AB_hydrolase"/>
</dbReference>
<name>A0ABS3Y6F4_9ACTN</name>
<reference evidence="2 3" key="1">
    <citation type="submission" date="2021-02" db="EMBL/GenBank/DDBJ databases">
        <title>Streptomyces spirodelae sp. nov., isolated from duckweed.</title>
        <authorList>
            <person name="Saimee Y."/>
            <person name="Duangmal K."/>
        </authorList>
    </citation>
    <scope>NUCLEOTIDE SEQUENCE [LARGE SCALE GENOMIC DNA]</scope>
    <source>
        <strain evidence="2 3">DSM 42105</strain>
    </source>
</reference>
<dbReference type="GO" id="GO:0016787">
    <property type="term" value="F:hydrolase activity"/>
    <property type="evidence" value="ECO:0007669"/>
    <property type="project" value="UniProtKB-KW"/>
</dbReference>
<evidence type="ECO:0000313" key="2">
    <source>
        <dbReference type="EMBL" id="MBO8203249.1"/>
    </source>
</evidence>
<dbReference type="InterPro" id="IPR029058">
    <property type="entry name" value="AB_hydrolase_fold"/>
</dbReference>
<organism evidence="2 3">
    <name type="scientific">Streptomyces smyrnaeus</name>
    <dbReference type="NCBI Taxonomy" id="1387713"/>
    <lineage>
        <taxon>Bacteria</taxon>
        <taxon>Bacillati</taxon>
        <taxon>Actinomycetota</taxon>
        <taxon>Actinomycetes</taxon>
        <taxon>Kitasatosporales</taxon>
        <taxon>Streptomycetaceae</taxon>
        <taxon>Streptomyces</taxon>
    </lineage>
</organism>
<sequence>MNDRPAGPAEPRVGNLPVPGATLHYEVRGTGPLLLLIPGGAGGLAVCDGLAPALADRFTVACYDPRGIGGSRLDLPGEDQSVEVHTADAHRLIDLLSPDEPCQVFGTSSGGIVAANLLAQHPERVRLAVAHEPPLARALPEPGPALAAFSEIRDIAVRDGVGPAHRRMGTAMGEAEPVDPAEDEAEAAPMPDRLRATVETSSAHFLRHVLKPFTHHAPDPARLKAVADRLVVAVGRTSRGQLPHTLATALAQTVGAECRTFPGGHLGSVEHPDAFARVLLATLSSNR</sequence>
<dbReference type="Proteomes" id="UP000721954">
    <property type="component" value="Unassembled WGS sequence"/>
</dbReference>
<accession>A0ABS3Y6F4</accession>